<keyword evidence="2" id="KW-1133">Transmembrane helix</keyword>
<comment type="caution">
    <text evidence="4">The sequence shown here is derived from an EMBL/GenBank/DDBJ whole genome shotgun (WGS) entry which is preliminary data.</text>
</comment>
<name>A0AA88RIF3_9ASTE</name>
<dbReference type="Pfam" id="PF12796">
    <property type="entry name" value="Ank_2"/>
    <property type="match status" value="1"/>
</dbReference>
<dbReference type="EMBL" id="JAVXUO010002200">
    <property type="protein sequence ID" value="KAK2975370.1"/>
    <property type="molecule type" value="Genomic_DNA"/>
</dbReference>
<feature type="transmembrane region" description="Helical" evidence="2">
    <location>
        <begin position="613"/>
        <end position="637"/>
    </location>
</feature>
<reference evidence="4" key="1">
    <citation type="submission" date="2022-12" db="EMBL/GenBank/DDBJ databases">
        <title>Draft genome assemblies for two species of Escallonia (Escalloniales).</title>
        <authorList>
            <person name="Chanderbali A."/>
            <person name="Dervinis C."/>
            <person name="Anghel I."/>
            <person name="Soltis D."/>
            <person name="Soltis P."/>
            <person name="Zapata F."/>
        </authorList>
    </citation>
    <scope>NUCLEOTIDE SEQUENCE</scope>
    <source>
        <strain evidence="4">UCBG92.1500</strain>
        <tissue evidence="4">Leaf</tissue>
    </source>
</reference>
<dbReference type="SUPFAM" id="SSF48403">
    <property type="entry name" value="Ankyrin repeat"/>
    <property type="match status" value="1"/>
</dbReference>
<accession>A0AA88RIF3</accession>
<evidence type="ECO:0000259" key="3">
    <source>
        <dbReference type="Pfam" id="PF13962"/>
    </source>
</evidence>
<dbReference type="InterPro" id="IPR026961">
    <property type="entry name" value="PGG_dom"/>
</dbReference>
<feature type="transmembrane region" description="Helical" evidence="2">
    <location>
        <begin position="585"/>
        <end position="607"/>
    </location>
</feature>
<evidence type="ECO:0000313" key="5">
    <source>
        <dbReference type="Proteomes" id="UP001187471"/>
    </source>
</evidence>
<dbReference type="Proteomes" id="UP001187471">
    <property type="component" value="Unassembled WGS sequence"/>
</dbReference>
<gene>
    <name evidence="4" type="ORF">RJ640_012381</name>
</gene>
<evidence type="ECO:0000256" key="1">
    <source>
        <dbReference type="PROSITE-ProRule" id="PRU00023"/>
    </source>
</evidence>
<dbReference type="InterPro" id="IPR036770">
    <property type="entry name" value="Ankyrin_rpt-contain_sf"/>
</dbReference>
<feature type="repeat" description="ANK" evidence="1">
    <location>
        <begin position="164"/>
        <end position="196"/>
    </location>
</feature>
<keyword evidence="5" id="KW-1185">Reference proteome</keyword>
<keyword evidence="2" id="KW-0472">Membrane</keyword>
<feature type="domain" description="PGG" evidence="3">
    <location>
        <begin position="495"/>
        <end position="596"/>
    </location>
</feature>
<sequence length="657" mass="74594">MLHIVEVLIDKNYHPTVICRSNLSVFRKICYLSSKGMIFSLNFCVFVAYAKALVVFEKIPMPIDVNDRRLQLVITGEGLSDLACHYLSKAGVARTEAYNFAPNNTLESIEFLCNFWREQGAEPIDERDNTLLHFLAIYGNVDAFTKLIRHGLVNSDQLKKQNDKGNTALHEAARFGQKDVAEIMLRNERDLVSLRNNLGETPLYIAAAYGKREVFTLLENFNSDYMMSRHDGCTVLHALVLGRYYYLALTTLESYPDLAHKHNENGVTALHLLAKTPSSFRSGSSYVLRNLGTRPFLPLHILEVIVYFCFPWIKGVDAEKQKHILALALTRRLTEFDTFWSHLRRSSEEYSVQKPLFQAVKHDISEVAMEILKKYPNAASSVDEKGRNIMHVAVEHKCTDLYEQLNRTIVHKDSLMADVDYEGNTVLHLAANERLVPNFPLGVLSQMICDVYWFKRVKRDSHTHLLDLHNSCGKTADELFVENHSHIREVAEKTSKDFNQGVMVVSALITTVSFAALFTLPGGFDQNNGHPILLNNHKKDLRTFIFYVAGTLFSSLFSLGTLLLIQLSPFHIENFYFALPMQYILVAFSFLCSIFFSLALCLQTFILEDVTQTGYIAMTMFIGISAMVGTCADAMCIPARHTIHLLLLILTSKHHEM</sequence>
<feature type="transmembrane region" description="Helical" evidence="2">
    <location>
        <begin position="544"/>
        <end position="565"/>
    </location>
</feature>
<keyword evidence="2" id="KW-0812">Transmembrane</keyword>
<organism evidence="4 5">
    <name type="scientific">Escallonia rubra</name>
    <dbReference type="NCBI Taxonomy" id="112253"/>
    <lineage>
        <taxon>Eukaryota</taxon>
        <taxon>Viridiplantae</taxon>
        <taxon>Streptophyta</taxon>
        <taxon>Embryophyta</taxon>
        <taxon>Tracheophyta</taxon>
        <taxon>Spermatophyta</taxon>
        <taxon>Magnoliopsida</taxon>
        <taxon>eudicotyledons</taxon>
        <taxon>Gunneridae</taxon>
        <taxon>Pentapetalae</taxon>
        <taxon>asterids</taxon>
        <taxon>campanulids</taxon>
        <taxon>Escalloniales</taxon>
        <taxon>Escalloniaceae</taxon>
        <taxon>Escallonia</taxon>
    </lineage>
</organism>
<dbReference type="InterPro" id="IPR002110">
    <property type="entry name" value="Ankyrin_rpt"/>
</dbReference>
<dbReference type="PANTHER" id="PTHR24177:SF343">
    <property type="entry name" value="PROTEIN ACCELERATED CELL DEATH 6-LIKE"/>
    <property type="match status" value="1"/>
</dbReference>
<dbReference type="PANTHER" id="PTHR24177">
    <property type="entry name" value="CASKIN"/>
    <property type="match status" value="1"/>
</dbReference>
<proteinExistence type="predicted"/>
<evidence type="ECO:0000313" key="4">
    <source>
        <dbReference type="EMBL" id="KAK2975370.1"/>
    </source>
</evidence>
<dbReference type="GO" id="GO:0016020">
    <property type="term" value="C:membrane"/>
    <property type="evidence" value="ECO:0007669"/>
    <property type="project" value="TreeGrafter"/>
</dbReference>
<dbReference type="SMART" id="SM00248">
    <property type="entry name" value="ANK"/>
    <property type="match status" value="6"/>
</dbReference>
<dbReference type="AlphaFoldDB" id="A0AA88RIF3"/>
<dbReference type="Gene3D" id="1.25.40.20">
    <property type="entry name" value="Ankyrin repeat-containing domain"/>
    <property type="match status" value="2"/>
</dbReference>
<dbReference type="PROSITE" id="PS50088">
    <property type="entry name" value="ANK_REPEAT"/>
    <property type="match status" value="1"/>
</dbReference>
<keyword evidence="1" id="KW-0040">ANK repeat</keyword>
<dbReference type="PROSITE" id="PS50297">
    <property type="entry name" value="ANK_REP_REGION"/>
    <property type="match status" value="1"/>
</dbReference>
<protein>
    <recommendedName>
        <fullName evidence="3">PGG domain-containing protein</fullName>
    </recommendedName>
</protein>
<evidence type="ECO:0000256" key="2">
    <source>
        <dbReference type="SAM" id="Phobius"/>
    </source>
</evidence>
<feature type="transmembrane region" description="Helical" evidence="2">
    <location>
        <begin position="502"/>
        <end position="524"/>
    </location>
</feature>
<dbReference type="Pfam" id="PF13962">
    <property type="entry name" value="PGG"/>
    <property type="match status" value="1"/>
</dbReference>